<evidence type="ECO:0000313" key="2">
    <source>
        <dbReference type="Proteomes" id="UP001148737"/>
    </source>
</evidence>
<evidence type="ECO:0000313" key="1">
    <source>
        <dbReference type="EMBL" id="KAJ3488046.1"/>
    </source>
</evidence>
<dbReference type="EMBL" id="JANAKD010000808">
    <property type="protein sequence ID" value="KAJ3488046.1"/>
    <property type="molecule type" value="Genomic_DNA"/>
</dbReference>
<name>A0ACC1QQ30_9HYPO</name>
<comment type="caution">
    <text evidence="1">The sequence shown here is derived from an EMBL/GenBank/DDBJ whole genome shotgun (WGS) entry which is preliminary data.</text>
</comment>
<protein>
    <submittedName>
        <fullName evidence="1">Uncharacterized protein</fullName>
    </submittedName>
</protein>
<gene>
    <name evidence="1" type="ORF">NLG97_g6273</name>
</gene>
<sequence length="1257" mass="137600">MSSAMDNKFGPILAGKFDFTLLFERSMLAMVPAGVAILAIPIYLKTVASKANQVRPGRLLWAKLATATALIAIQLASIVLWHNAGLLRSDISLAASIMSFIASLCVAAILYITHTFSLSPSAFLSMYLSLTMAFDITMARSYFLRNSIDTLGGLQAAVAGLKLILVVLEEVPKSRLFRANASRPGLGETVGFWNRAFILWINPLLRLGFGKNIAVEDLPAIGDRYDSDNLFRKFDLQWKKAGKKSRMSLAIACFNAMRSDFLLPIIPRLCFIGLSFSRPFFMQRVIDNVSGSKVPEGVTDGLIGASIFIFGGLMLARSIFERLEFQAKTCVRGMLIMAIYDKTQRLGGDELEKSAAVTLMTADLTGVQEGLGYLHSSWSSVLELGLGIYVLYIFVGYACFLLFVPSSLAAIGTFIATKKMASARTLWNSKIETRVAATSNILAQLKSIKAMGLTVVLSDYLQEKRKDEIQSSMHERNSRIMIYAVYGFGAAMTPVAVLAGARFWTRVSNPMTVSETFAAYAAVFIAALPLNSLLGHLPFYASGWACMMRIQKFLLLPEMRDQRECFRVDSASGEKSGDVPENAGQGGCAIEMNNVSVKSGASSYILQDVSLCIPAGSLAMVHGTVGSGKSAFLKALLGELGLDSGTIRLRSKRVAYASQTPWIQNTTIRDNIVGLSPFDESRYQEVISACALDKDLAELPDGDQTMAGSNGCNLSGGQKQRLGLARSLFAGATIILLDNVLSALDTNTASFVFRRVCGPYGLLRRWNCTAIMTTNQLNLLGEADLVFEMGEQGRIRQNQNRSRTLSIRAHAESAASQSGSQTERRDSQVEKETELPTIKDGKSEPEQDELEKNRRHGDVKLYGYFFSATSAWVFILWLAATALAAAMERMPQIFLRIWLSIDITNDWYFAGFAAISVVEIIITCTAGGYFLKSILPESSMALHSRLLHTVMESKLSFISNTDAGSLLNRFSQDISLISQRMPLMLMSAASMFFNVLVDIGIISSGAKYTPPIVVLLVGVLYGIQHYYLRTSRQLRYLDLETTAPLISYFTEMAAGIAHIRGLGWYEAFHDELVARLNHSQLPVYFLFCVQQWLTLTLDGTTFIAAVALISITTSFPASTSESAVGLAMLNLVTFSTTASYFLRMWVALETSLGGLARIQAFCKYTPVETDPTGAEPVPESWPESGKIDYEAVTANYIGPNGEVRPALNDTSVAISHGQKVGISGRTGRYARAAPLPKREANANTTVEKLPCYYLCYI</sequence>
<accession>A0ACC1QQ30</accession>
<organism evidence="1 2">
    <name type="scientific">Lecanicillium saksenae</name>
    <dbReference type="NCBI Taxonomy" id="468837"/>
    <lineage>
        <taxon>Eukaryota</taxon>
        <taxon>Fungi</taxon>
        <taxon>Dikarya</taxon>
        <taxon>Ascomycota</taxon>
        <taxon>Pezizomycotina</taxon>
        <taxon>Sordariomycetes</taxon>
        <taxon>Hypocreomycetidae</taxon>
        <taxon>Hypocreales</taxon>
        <taxon>Cordycipitaceae</taxon>
        <taxon>Lecanicillium</taxon>
    </lineage>
</organism>
<keyword evidence="2" id="KW-1185">Reference proteome</keyword>
<proteinExistence type="predicted"/>
<reference evidence="1" key="1">
    <citation type="submission" date="2022-07" db="EMBL/GenBank/DDBJ databases">
        <title>Genome Sequence of Lecanicillium saksenae.</title>
        <authorList>
            <person name="Buettner E."/>
        </authorList>
    </citation>
    <scope>NUCLEOTIDE SEQUENCE</scope>
    <source>
        <strain evidence="1">VT-O1</strain>
    </source>
</reference>
<dbReference type="Proteomes" id="UP001148737">
    <property type="component" value="Unassembled WGS sequence"/>
</dbReference>